<dbReference type="Pfam" id="PF00754">
    <property type="entry name" value="F5_F8_type_C"/>
    <property type="match status" value="1"/>
</dbReference>
<evidence type="ECO:0000313" key="9">
    <source>
        <dbReference type="Proteomes" id="UP000215902"/>
    </source>
</evidence>
<keyword evidence="3" id="KW-0964">Secreted</keyword>
<comment type="caution">
    <text evidence="8">The sequence shown here is derived from an EMBL/GenBank/DDBJ whole genome shotgun (WGS) entry which is preliminary data.</text>
</comment>
<dbReference type="InterPro" id="IPR008979">
    <property type="entry name" value="Galactose-bd-like_sf"/>
</dbReference>
<keyword evidence="9" id="KW-1185">Reference proteome</keyword>
<dbReference type="GO" id="GO:0038023">
    <property type="term" value="F:signaling receptor activity"/>
    <property type="evidence" value="ECO:0007669"/>
    <property type="project" value="TreeGrafter"/>
</dbReference>
<keyword evidence="6" id="KW-1015">Disulfide bond</keyword>
<dbReference type="PANTHER" id="PTHR46806">
    <property type="entry name" value="F5/8 TYPE C DOMAIN-CONTAINING PROTEIN"/>
    <property type="match status" value="1"/>
</dbReference>
<dbReference type="GO" id="GO:0012505">
    <property type="term" value="C:endomembrane system"/>
    <property type="evidence" value="ECO:0007669"/>
    <property type="project" value="UniProtKB-SubCell"/>
</dbReference>
<dbReference type="OrthoDB" id="6355129at2759"/>
<dbReference type="SMART" id="SM00231">
    <property type="entry name" value="FA58C"/>
    <property type="match status" value="1"/>
</dbReference>
<proteinExistence type="predicted"/>
<evidence type="ECO:0000256" key="5">
    <source>
        <dbReference type="ARBA" id="ARBA00023136"/>
    </source>
</evidence>
<dbReference type="InterPro" id="IPR050633">
    <property type="entry name" value="Neuropilin_MCO_CoagFactor"/>
</dbReference>
<gene>
    <name evidence="8" type="ORF">BOX15_Mlig025174g4</name>
</gene>
<dbReference type="GO" id="GO:0007155">
    <property type="term" value="P:cell adhesion"/>
    <property type="evidence" value="ECO:0007669"/>
    <property type="project" value="UniProtKB-KW"/>
</dbReference>
<reference evidence="8 9" key="1">
    <citation type="submission" date="2017-06" db="EMBL/GenBank/DDBJ databases">
        <title>A platform for efficient transgenesis in Macrostomum lignano, a flatworm model organism for stem cell research.</title>
        <authorList>
            <person name="Berezikov E."/>
        </authorList>
    </citation>
    <scope>NUCLEOTIDE SEQUENCE [LARGE SCALE GENOMIC DNA]</scope>
    <source>
        <strain evidence="8">DV1</strain>
        <tissue evidence="8">Whole organism</tissue>
    </source>
</reference>
<evidence type="ECO:0000256" key="4">
    <source>
        <dbReference type="ARBA" id="ARBA00022889"/>
    </source>
</evidence>
<dbReference type="SUPFAM" id="SSF50939">
    <property type="entry name" value="Sialidases"/>
    <property type="match status" value="1"/>
</dbReference>
<comment type="subcellular location">
    <subcellularLocation>
        <location evidence="1">Endomembrane system</location>
        <topology evidence="1">Peripheral membrane protein</topology>
    </subcellularLocation>
    <subcellularLocation>
        <location evidence="2">Secreted</location>
    </subcellularLocation>
</comment>
<keyword evidence="5" id="KW-0472">Membrane</keyword>
<evidence type="ECO:0000256" key="6">
    <source>
        <dbReference type="ARBA" id="ARBA00023157"/>
    </source>
</evidence>
<dbReference type="AlphaFoldDB" id="A0A267G5C9"/>
<protein>
    <recommendedName>
        <fullName evidence="7">F5/8 type C domain-containing protein</fullName>
    </recommendedName>
</protein>
<evidence type="ECO:0000256" key="3">
    <source>
        <dbReference type="ARBA" id="ARBA00022525"/>
    </source>
</evidence>
<dbReference type="Gene3D" id="2.60.120.260">
    <property type="entry name" value="Galactose-binding domain-like"/>
    <property type="match status" value="1"/>
</dbReference>
<dbReference type="Proteomes" id="UP000215902">
    <property type="component" value="Unassembled WGS sequence"/>
</dbReference>
<evidence type="ECO:0000256" key="1">
    <source>
        <dbReference type="ARBA" id="ARBA00004184"/>
    </source>
</evidence>
<accession>A0A267G5C9</accession>
<dbReference type="GO" id="GO:0005576">
    <property type="term" value="C:extracellular region"/>
    <property type="evidence" value="ECO:0007669"/>
    <property type="project" value="UniProtKB-SubCell"/>
</dbReference>
<keyword evidence="4" id="KW-0130">Cell adhesion</keyword>
<dbReference type="InterPro" id="IPR036278">
    <property type="entry name" value="Sialidase_sf"/>
</dbReference>
<dbReference type="GO" id="GO:0005886">
    <property type="term" value="C:plasma membrane"/>
    <property type="evidence" value="ECO:0007669"/>
    <property type="project" value="TreeGrafter"/>
</dbReference>
<dbReference type="PANTHER" id="PTHR46806:SF5">
    <property type="entry name" value="F5_8 TYPE C DOMAIN-CONTAINING PROTEIN"/>
    <property type="match status" value="1"/>
</dbReference>
<dbReference type="Gene3D" id="2.130.10.10">
    <property type="entry name" value="YVTN repeat-like/Quinoprotein amine dehydrogenase"/>
    <property type="match status" value="1"/>
</dbReference>
<dbReference type="EMBL" id="NIVC01000543">
    <property type="protein sequence ID" value="PAA81221.1"/>
    <property type="molecule type" value="Genomic_DNA"/>
</dbReference>
<evidence type="ECO:0000313" key="8">
    <source>
        <dbReference type="EMBL" id="PAA81221.1"/>
    </source>
</evidence>
<dbReference type="SUPFAM" id="SSF49785">
    <property type="entry name" value="Galactose-binding domain-like"/>
    <property type="match status" value="1"/>
</dbReference>
<dbReference type="PROSITE" id="PS50022">
    <property type="entry name" value="FA58C_3"/>
    <property type="match status" value="1"/>
</dbReference>
<sequence length="326" mass="36314">MESGAIADCQITSSGYLGTDSPLHSRYNSTAAWTTLHRGPPFYGNEFLEINLGNRTRVSAVRLQSHKDDTNNKVDTFWFQYSEEGLLWFDVNSNNTNTKEVYTATYSGGSAYVKLNKAIVGRYIRILPLTGSPKTYSRSLRVEFYGCQQTTDVTPAEACYEVTTKATGFSHSRSYVISPKEGAIYACMLYRPGGRAHCSRSVDFGASWEALDSVISQIGFVLPTDSSIYGTAYDERSRMKSIDGGWSWFAISEEDYTTNLALGRRAIEIPWQDFGTNNATLLCPTYGMKYNDTFTVSVDVTGLHISKDGQNKTWTLIAGWADANWL</sequence>
<organism evidence="8 9">
    <name type="scientific">Macrostomum lignano</name>
    <dbReference type="NCBI Taxonomy" id="282301"/>
    <lineage>
        <taxon>Eukaryota</taxon>
        <taxon>Metazoa</taxon>
        <taxon>Spiralia</taxon>
        <taxon>Lophotrochozoa</taxon>
        <taxon>Platyhelminthes</taxon>
        <taxon>Rhabditophora</taxon>
        <taxon>Macrostomorpha</taxon>
        <taxon>Macrostomida</taxon>
        <taxon>Macrostomidae</taxon>
        <taxon>Macrostomum</taxon>
    </lineage>
</organism>
<dbReference type="InterPro" id="IPR015943">
    <property type="entry name" value="WD40/YVTN_repeat-like_dom_sf"/>
</dbReference>
<evidence type="ECO:0000256" key="2">
    <source>
        <dbReference type="ARBA" id="ARBA00004613"/>
    </source>
</evidence>
<dbReference type="InterPro" id="IPR000421">
    <property type="entry name" value="FA58C"/>
</dbReference>
<name>A0A267G5C9_9PLAT</name>
<evidence type="ECO:0000259" key="7">
    <source>
        <dbReference type="PROSITE" id="PS50022"/>
    </source>
</evidence>
<feature type="domain" description="F5/8 type C" evidence="7">
    <location>
        <begin position="1"/>
        <end position="147"/>
    </location>
</feature>